<dbReference type="WBParaSite" id="ALUE_0000161301-mRNA-1">
    <property type="protein sequence ID" value="ALUE_0000161301-mRNA-1"/>
    <property type="gene ID" value="ALUE_0000161301"/>
</dbReference>
<evidence type="ECO:0000256" key="1">
    <source>
        <dbReference type="SAM" id="MobiDB-lite"/>
    </source>
</evidence>
<dbReference type="InterPro" id="IPR056044">
    <property type="entry name" value="DUF7627"/>
</dbReference>
<protein>
    <submittedName>
        <fullName evidence="4">WAPL domain-containing protein</fullName>
    </submittedName>
</protein>
<proteinExistence type="predicted"/>
<feature type="region of interest" description="Disordered" evidence="1">
    <location>
        <begin position="1"/>
        <end position="34"/>
    </location>
</feature>
<accession>A0A0M3HJB8</accession>
<dbReference type="Pfam" id="PF24628">
    <property type="entry name" value="DUF7627"/>
    <property type="match status" value="1"/>
</dbReference>
<dbReference type="AlphaFoldDB" id="A0A0M3HJB8"/>
<sequence>MSDEGNGDAACSTSCPKKDSRQSLSKRDLSATERNRRLLNSIQSTLNAGRSLQRHSDNNATNALVDSGPLPSTAEDIVAKIAAMTIDRQSSAHDMRRLLLARDVQKLDDETWSRVGSLLADLAFHDGDAHFAVDMIVLVVGALNLSSNNKLSTHLHFY</sequence>
<organism evidence="3 4">
    <name type="scientific">Ascaris lumbricoides</name>
    <name type="common">Giant roundworm</name>
    <dbReference type="NCBI Taxonomy" id="6252"/>
    <lineage>
        <taxon>Eukaryota</taxon>
        <taxon>Metazoa</taxon>
        <taxon>Ecdysozoa</taxon>
        <taxon>Nematoda</taxon>
        <taxon>Chromadorea</taxon>
        <taxon>Rhabditida</taxon>
        <taxon>Spirurina</taxon>
        <taxon>Ascaridomorpha</taxon>
        <taxon>Ascaridoidea</taxon>
        <taxon>Ascarididae</taxon>
        <taxon>Ascaris</taxon>
    </lineage>
</organism>
<name>A0A0M3HJB8_ASCLU</name>
<keyword evidence="3" id="KW-1185">Reference proteome</keyword>
<reference evidence="4" key="1">
    <citation type="submission" date="2017-02" db="UniProtKB">
        <authorList>
            <consortium name="WormBaseParasite"/>
        </authorList>
    </citation>
    <scope>IDENTIFICATION</scope>
</reference>
<feature type="domain" description="DUF7627" evidence="2">
    <location>
        <begin position="78"/>
        <end position="147"/>
    </location>
</feature>
<dbReference type="Proteomes" id="UP000036681">
    <property type="component" value="Unplaced"/>
</dbReference>
<feature type="compositionally biased region" description="Basic and acidic residues" evidence="1">
    <location>
        <begin position="16"/>
        <end position="34"/>
    </location>
</feature>
<evidence type="ECO:0000313" key="4">
    <source>
        <dbReference type="WBParaSite" id="ALUE_0000161301-mRNA-1"/>
    </source>
</evidence>
<evidence type="ECO:0000259" key="2">
    <source>
        <dbReference type="Pfam" id="PF24628"/>
    </source>
</evidence>
<evidence type="ECO:0000313" key="3">
    <source>
        <dbReference type="Proteomes" id="UP000036681"/>
    </source>
</evidence>